<evidence type="ECO:0000256" key="4">
    <source>
        <dbReference type="ARBA" id="ARBA00022807"/>
    </source>
</evidence>
<dbReference type="AlphaFoldDB" id="A0A0H2S7M3"/>
<dbReference type="OrthoDB" id="2976051at2759"/>
<feature type="domain" description="Ubiquitin-like protease family profile" evidence="6">
    <location>
        <begin position="575"/>
        <end position="757"/>
    </location>
</feature>
<feature type="compositionally biased region" description="Polar residues" evidence="5">
    <location>
        <begin position="1"/>
        <end position="14"/>
    </location>
</feature>
<evidence type="ECO:0000256" key="5">
    <source>
        <dbReference type="SAM" id="MobiDB-lite"/>
    </source>
</evidence>
<protein>
    <submittedName>
        <fullName evidence="7">Cysteine proteinase</fullName>
    </submittedName>
</protein>
<dbReference type="PANTHER" id="PTHR12606">
    <property type="entry name" value="SENTRIN/SUMO-SPECIFIC PROTEASE"/>
    <property type="match status" value="1"/>
</dbReference>
<dbReference type="GO" id="GO:0016929">
    <property type="term" value="F:deSUMOylase activity"/>
    <property type="evidence" value="ECO:0007669"/>
    <property type="project" value="TreeGrafter"/>
</dbReference>
<proteinExistence type="inferred from homology"/>
<feature type="region of interest" description="Disordered" evidence="5">
    <location>
        <begin position="1"/>
        <end position="43"/>
    </location>
</feature>
<reference evidence="7 8" key="1">
    <citation type="submission" date="2015-04" db="EMBL/GenBank/DDBJ databases">
        <title>Complete genome sequence of Schizopora paradoxa KUC8140, a cosmopolitan wood degrader in East Asia.</title>
        <authorList>
            <consortium name="DOE Joint Genome Institute"/>
            <person name="Min B."/>
            <person name="Park H."/>
            <person name="Jang Y."/>
            <person name="Kim J.-J."/>
            <person name="Kim K.H."/>
            <person name="Pangilinan J."/>
            <person name="Lipzen A."/>
            <person name="Riley R."/>
            <person name="Grigoriev I.V."/>
            <person name="Spatafora J.W."/>
            <person name="Choi I.-G."/>
        </authorList>
    </citation>
    <scope>NUCLEOTIDE SEQUENCE [LARGE SCALE GENOMIC DNA]</scope>
    <source>
        <strain evidence="7 8">KUC8140</strain>
    </source>
</reference>
<dbReference type="SUPFAM" id="SSF54001">
    <property type="entry name" value="Cysteine proteinases"/>
    <property type="match status" value="1"/>
</dbReference>
<dbReference type="Gene3D" id="3.40.395.10">
    <property type="entry name" value="Adenoviral Proteinase, Chain A"/>
    <property type="match status" value="1"/>
</dbReference>
<dbReference type="InterPro" id="IPR003653">
    <property type="entry name" value="Peptidase_C48_C"/>
</dbReference>
<dbReference type="Pfam" id="PF02902">
    <property type="entry name" value="Peptidase_C48"/>
    <property type="match status" value="1"/>
</dbReference>
<gene>
    <name evidence="7" type="ORF">SCHPADRAFT_940832</name>
</gene>
<dbReference type="GO" id="GO:0005634">
    <property type="term" value="C:nucleus"/>
    <property type="evidence" value="ECO:0007669"/>
    <property type="project" value="TreeGrafter"/>
</dbReference>
<keyword evidence="8" id="KW-1185">Reference proteome</keyword>
<evidence type="ECO:0000256" key="2">
    <source>
        <dbReference type="ARBA" id="ARBA00022670"/>
    </source>
</evidence>
<evidence type="ECO:0000259" key="6">
    <source>
        <dbReference type="PROSITE" id="PS50600"/>
    </source>
</evidence>
<dbReference type="GO" id="GO:0006508">
    <property type="term" value="P:proteolysis"/>
    <property type="evidence" value="ECO:0007669"/>
    <property type="project" value="UniProtKB-KW"/>
</dbReference>
<dbReference type="Proteomes" id="UP000053477">
    <property type="component" value="Unassembled WGS sequence"/>
</dbReference>
<keyword evidence="4" id="KW-0788">Thiol protease</keyword>
<organism evidence="7 8">
    <name type="scientific">Schizopora paradoxa</name>
    <dbReference type="NCBI Taxonomy" id="27342"/>
    <lineage>
        <taxon>Eukaryota</taxon>
        <taxon>Fungi</taxon>
        <taxon>Dikarya</taxon>
        <taxon>Basidiomycota</taxon>
        <taxon>Agaricomycotina</taxon>
        <taxon>Agaricomycetes</taxon>
        <taxon>Hymenochaetales</taxon>
        <taxon>Schizoporaceae</taxon>
        <taxon>Schizopora</taxon>
    </lineage>
</organism>
<name>A0A0H2S7M3_9AGAM</name>
<evidence type="ECO:0000256" key="1">
    <source>
        <dbReference type="ARBA" id="ARBA00005234"/>
    </source>
</evidence>
<feature type="region of interest" description="Disordered" evidence="5">
    <location>
        <begin position="171"/>
        <end position="211"/>
    </location>
</feature>
<dbReference type="GO" id="GO:0016926">
    <property type="term" value="P:protein desumoylation"/>
    <property type="evidence" value="ECO:0007669"/>
    <property type="project" value="TreeGrafter"/>
</dbReference>
<sequence>METTQHSAPHTGGQSPPLPVPEGQYRPDSRPTGSFPTAGVRSPHLIATNAEMAYSSHADTHVSLPHLRAGVQSSRIPVSDGQFRPDSRPNLAVSTVAEPSLDRSVTEKEMPYASVEIHQHIALHAGGQSTPLPAPEQQYRPDSRPTGPFPTAGERSVQVIATNSEIAYASHADTQVSPPDGQCRRDSRPDPSIPTAAEPSLDRPVTGKGLPYASTAIHQHSASHTGGQSTPLPVLDGQYRTDDRPDPFFSITGEPSLERSATNGGMAHTGTSGQSTVFPVHDGRYRCVSRLVAPFPTTFAQFLESSVTNCGMIRFVTTQNVPPHVCAPHVCAGGQPPENGERVFSTQINHILEGIRLTPLPAPVGGLSLETKAKNENCKLNVIPSSCAIVIPSNYTTARINVHPSLRLSPIHAQPFLVGDVLRKHRSEFQEQNESKVTLLPHPPNAELTSFLKQEGTAILSGSDRLSQKRSHEDAFPAFTPTQQAVEDAKSNFTTGTFQEYTPDILADVNENSPALRTQPKVGDTEELQNRTIWRFLATRPSDRNVSAIEIVLSSASLQELEAIDPDVPQALSRQSVSLMSFKRLKPGGWVNDEIMNAVGRIISSKAFPGVVVSSSFFMAKLAKIGYSAVCKWKKNLLDFYGGFYSPLQNDLKLLIPISEPIMRNEDTRGTHWTFGLVDCRSRVIEYWDSCQGIGDADIFFKTIMVYLHGRYAEEKGSNQNIILRSPDQWVFKRRDVPQQTNGWDCGVFVLSNMLSIGLRIDFFQQQHIESMRMHLAALLLHSEEYLKIFAK</sequence>
<comment type="similarity">
    <text evidence="1">Belongs to the peptidase C48 family.</text>
</comment>
<evidence type="ECO:0000313" key="8">
    <source>
        <dbReference type="Proteomes" id="UP000053477"/>
    </source>
</evidence>
<dbReference type="EMBL" id="KQ085969">
    <property type="protein sequence ID" value="KLO12861.1"/>
    <property type="molecule type" value="Genomic_DNA"/>
</dbReference>
<keyword evidence="2" id="KW-0645">Protease</keyword>
<accession>A0A0H2S7M3</accession>
<dbReference type="STRING" id="27342.A0A0H2S7M3"/>
<feature type="region of interest" description="Disordered" evidence="5">
    <location>
        <begin position="126"/>
        <end position="152"/>
    </location>
</feature>
<evidence type="ECO:0000313" key="7">
    <source>
        <dbReference type="EMBL" id="KLO12861.1"/>
    </source>
</evidence>
<dbReference type="InterPro" id="IPR038765">
    <property type="entry name" value="Papain-like_cys_pep_sf"/>
</dbReference>
<dbReference type="InParanoid" id="A0A0H2S7M3"/>
<keyword evidence="3" id="KW-0378">Hydrolase</keyword>
<dbReference type="PANTHER" id="PTHR12606:SF1">
    <property type="entry name" value="UBIQUITIN-LIKE-SPECIFIC PROTEASE 1A"/>
    <property type="match status" value="1"/>
</dbReference>
<evidence type="ECO:0000256" key="3">
    <source>
        <dbReference type="ARBA" id="ARBA00022801"/>
    </source>
</evidence>
<dbReference type="PROSITE" id="PS50600">
    <property type="entry name" value="ULP_PROTEASE"/>
    <property type="match status" value="1"/>
</dbReference>